<evidence type="ECO:0000256" key="1">
    <source>
        <dbReference type="ARBA" id="ARBA00007705"/>
    </source>
</evidence>
<dbReference type="SMART" id="SM00482">
    <property type="entry name" value="POLAc"/>
    <property type="match status" value="1"/>
</dbReference>
<dbReference type="Gene3D" id="3.30.70.370">
    <property type="match status" value="1"/>
</dbReference>
<dbReference type="HOGENOM" id="CLU_352211_0_0_4"/>
<dbReference type="InterPro" id="IPR002298">
    <property type="entry name" value="DNA_polymerase_A"/>
</dbReference>
<comment type="catalytic activity">
    <reaction evidence="5">
        <text>DNA(n) + a 2'-deoxyribonucleoside 5'-triphosphate = DNA(n+1) + diphosphate</text>
        <dbReference type="Rhea" id="RHEA:22508"/>
        <dbReference type="Rhea" id="RHEA-COMP:17339"/>
        <dbReference type="Rhea" id="RHEA-COMP:17340"/>
        <dbReference type="ChEBI" id="CHEBI:33019"/>
        <dbReference type="ChEBI" id="CHEBI:61560"/>
        <dbReference type="ChEBI" id="CHEBI:173112"/>
        <dbReference type="EC" id="2.7.7.7"/>
    </reaction>
</comment>
<dbReference type="SUPFAM" id="SSF56672">
    <property type="entry name" value="DNA/RNA polymerases"/>
    <property type="match status" value="1"/>
</dbReference>
<dbReference type="GO" id="GO:0003677">
    <property type="term" value="F:DNA binding"/>
    <property type="evidence" value="ECO:0007669"/>
    <property type="project" value="InterPro"/>
</dbReference>
<evidence type="ECO:0000313" key="7">
    <source>
        <dbReference type="EMBL" id="EET09460.1"/>
    </source>
</evidence>
<gene>
    <name evidence="7" type="ORF">BURPS1710A_1864</name>
</gene>
<dbReference type="RefSeq" id="WP_004526609.1">
    <property type="nucleotide sequence ID" value="NZ_CM000832.1"/>
</dbReference>
<organism evidence="7 8">
    <name type="scientific">Burkholderia pseudomallei 1710a</name>
    <dbReference type="NCBI Taxonomy" id="320371"/>
    <lineage>
        <taxon>Bacteria</taxon>
        <taxon>Pseudomonadati</taxon>
        <taxon>Pseudomonadota</taxon>
        <taxon>Betaproteobacteria</taxon>
        <taxon>Burkholderiales</taxon>
        <taxon>Burkholderiaceae</taxon>
        <taxon>Burkholderia</taxon>
        <taxon>pseudomallei group</taxon>
    </lineage>
</organism>
<sequence>MKRKASPFLPENFVVVSGWKRKGGDVMADYFGRGPRPFDWFTKLLKETTLLVGVNIKFDLLHALREPQNLDAWMEFVARGGNVWDCQLAEYLLRGMEPTSHMLSMDEMVVSYGGNVKIDEVKALWEAGVDTPDIDKDLILRYLCGDESGLGDIGNTEKIFLGQLAKARKSGQVKSILLNMGSLLCTVEMERNGMYVDKALGLRLAAELEERLTAITAELRAYLPDDCPFDFNWSNRYHLSPLIFGGTVKYQKRTETLDDAGNLQYFSKEETHYLLVDGTTMECGRWDVAYAAGAFVQVDEPATELDRELGHYDDESGKWTVPLSQVARFAGGKNKGEPKTKKIKVPDLERGPKTAIRDFFYKFPGYTTPDEIWASSTPGLYSVSSDVIEALGNRDIPFLKTLANVAKLGKDLGTYYVTTDEKTGVQKGMLTLVGDDGIIHQKINHTSTVTARFSEQDPNLQNVSGAGKSQVKSVFVSRWLADGQVVQSDFTSLEIFIQAILSGCKQLIEDLRAGLDMHCVRVSQKEGITYEDAVLKCKGDPSRGVAPLPEWEKKRKGAKEFSFQRAYGAGAAGIAASTGMLLEDVQALIKAEEARYPELSAYNAAKTERIKKSRRPTNNIQPHPDVKGLMCQLGKGYSITPDNKVYSYRESPAPKWLVQQGGMPQSFSPTEIANYEVQGTGGEWAKAAMWLAIRAFYARKNFNGLALLVNQVHDALYKDAHKSVLFESSALLHACMLAASDFIEWYFGWKIPVPVPSVTVHGDNMMEENAFTGSFEERAEQLRVELRQQYMGGYTPSFIH</sequence>
<accession>A0A0E1W884</accession>
<protein>
    <recommendedName>
        <fullName evidence="3">DNA-directed DNA polymerase</fullName>
        <ecNumber evidence="3">2.7.7.7</ecNumber>
    </recommendedName>
</protein>
<dbReference type="Pfam" id="PF00476">
    <property type="entry name" value="DNA_pol_A"/>
    <property type="match status" value="1"/>
</dbReference>
<dbReference type="Proteomes" id="UP000001812">
    <property type="component" value="Chromosome I"/>
</dbReference>
<evidence type="ECO:0000256" key="2">
    <source>
        <dbReference type="ARBA" id="ARBA00011541"/>
    </source>
</evidence>
<dbReference type="GO" id="GO:0006302">
    <property type="term" value="P:double-strand break repair"/>
    <property type="evidence" value="ECO:0007669"/>
    <property type="project" value="TreeGrafter"/>
</dbReference>
<keyword evidence="4" id="KW-0235">DNA replication</keyword>
<evidence type="ECO:0000256" key="4">
    <source>
        <dbReference type="ARBA" id="ARBA00022705"/>
    </source>
</evidence>
<dbReference type="AlphaFoldDB" id="A0A0E1W884"/>
<evidence type="ECO:0000259" key="6">
    <source>
        <dbReference type="SMART" id="SM00482"/>
    </source>
</evidence>
<dbReference type="Gene3D" id="3.30.420.10">
    <property type="entry name" value="Ribonuclease H-like superfamily/Ribonuclease H"/>
    <property type="match status" value="1"/>
</dbReference>
<feature type="domain" description="DNA-directed DNA polymerase family A palm" evidence="6">
    <location>
        <begin position="468"/>
        <end position="724"/>
    </location>
</feature>
<name>A0A0E1W884_BURPE</name>
<dbReference type="EC" id="2.7.7.7" evidence="3"/>
<reference evidence="8" key="1">
    <citation type="submission" date="2007-08" db="EMBL/GenBank/DDBJ databases">
        <title>Annotation of Burkholderia pseudomallei 1710a.</title>
        <authorList>
            <person name="Harkins D.M."/>
            <person name="DeShazer D."/>
            <person name="Woods D.E."/>
            <person name="Brinkac L.M."/>
            <person name="Brown K.A."/>
            <person name="Hung G.C."/>
            <person name="Tuanyok A."/>
            <person name="Zhang B."/>
            <person name="Nierman W.C."/>
        </authorList>
    </citation>
    <scope>NUCLEOTIDE SEQUENCE [LARGE SCALE GENOMIC DNA]</scope>
    <source>
        <strain evidence="8">1710a</strain>
    </source>
</reference>
<dbReference type="GO" id="GO:0006261">
    <property type="term" value="P:DNA-templated DNA replication"/>
    <property type="evidence" value="ECO:0007669"/>
    <property type="project" value="InterPro"/>
</dbReference>
<dbReference type="InterPro" id="IPR001098">
    <property type="entry name" value="DNA-dir_DNA_pol_A_palm_dom"/>
</dbReference>
<reference evidence="7 8" key="2">
    <citation type="submission" date="2009-05" db="EMBL/GenBank/DDBJ databases">
        <authorList>
            <person name="Harkins D.M."/>
            <person name="DeShazer D."/>
            <person name="Woods D.E."/>
            <person name="Brinkac L.M."/>
            <person name="Brown K.A."/>
            <person name="Hung G.C."/>
            <person name="Tuanyok A."/>
            <person name="Zhang B."/>
            <person name="Nierman W.C."/>
        </authorList>
    </citation>
    <scope>NUCLEOTIDE SEQUENCE [LARGE SCALE GENOMIC DNA]</scope>
    <source>
        <strain evidence="7 8">1710a</strain>
    </source>
</reference>
<dbReference type="PANTHER" id="PTHR10133">
    <property type="entry name" value="DNA POLYMERASE I"/>
    <property type="match status" value="1"/>
</dbReference>
<proteinExistence type="inferred from homology"/>
<evidence type="ECO:0000313" key="8">
    <source>
        <dbReference type="Proteomes" id="UP000001812"/>
    </source>
</evidence>
<dbReference type="Gene3D" id="1.10.150.20">
    <property type="entry name" value="5' to 3' exonuclease, C-terminal subdomain"/>
    <property type="match status" value="1"/>
</dbReference>
<comment type="similarity">
    <text evidence="1">Belongs to the DNA polymerase type-A family.</text>
</comment>
<dbReference type="InterPro" id="IPR043502">
    <property type="entry name" value="DNA/RNA_pol_sf"/>
</dbReference>
<evidence type="ECO:0000256" key="5">
    <source>
        <dbReference type="ARBA" id="ARBA00049244"/>
    </source>
</evidence>
<dbReference type="PRINTS" id="PR00868">
    <property type="entry name" value="DNAPOLI"/>
</dbReference>
<dbReference type="PANTHER" id="PTHR10133:SF27">
    <property type="entry name" value="DNA POLYMERASE NU"/>
    <property type="match status" value="1"/>
</dbReference>
<evidence type="ECO:0000256" key="3">
    <source>
        <dbReference type="ARBA" id="ARBA00012417"/>
    </source>
</evidence>
<dbReference type="GO" id="GO:0003887">
    <property type="term" value="F:DNA-directed DNA polymerase activity"/>
    <property type="evidence" value="ECO:0007669"/>
    <property type="project" value="UniProtKB-EC"/>
</dbReference>
<dbReference type="EMBL" id="CM000832">
    <property type="protein sequence ID" value="EET09460.1"/>
    <property type="molecule type" value="Genomic_DNA"/>
</dbReference>
<comment type="subunit">
    <text evidence="2">Single-chain monomer with multiple functions.</text>
</comment>
<dbReference type="InterPro" id="IPR036397">
    <property type="entry name" value="RNaseH_sf"/>
</dbReference>